<evidence type="ECO:0000313" key="14">
    <source>
        <dbReference type="EMBL" id="KAH0822786.1"/>
    </source>
</evidence>
<proteinExistence type="inferred from homology"/>
<evidence type="ECO:0000313" key="15">
    <source>
        <dbReference type="Proteomes" id="UP000719412"/>
    </source>
</evidence>
<evidence type="ECO:0000256" key="2">
    <source>
        <dbReference type="ARBA" id="ARBA00004174"/>
    </source>
</evidence>
<name>A0A8J6LRC6_TENMO</name>
<dbReference type="Proteomes" id="UP000719412">
    <property type="component" value="Unassembled WGS sequence"/>
</dbReference>
<evidence type="ECO:0000256" key="9">
    <source>
        <dbReference type="ARBA" id="ARBA00023002"/>
    </source>
</evidence>
<gene>
    <name evidence="14" type="ORF">GEV33_000006</name>
</gene>
<dbReference type="GO" id="GO:0016705">
    <property type="term" value="F:oxidoreductase activity, acting on paired donors, with incorporation or reduction of molecular oxygen"/>
    <property type="evidence" value="ECO:0007669"/>
    <property type="project" value="InterPro"/>
</dbReference>
<dbReference type="EMBL" id="JABDTM020000021">
    <property type="protein sequence ID" value="KAH0822786.1"/>
    <property type="molecule type" value="Genomic_DNA"/>
</dbReference>
<keyword evidence="9" id="KW-0560">Oxidoreductase</keyword>
<comment type="caution">
    <text evidence="14">The sequence shown here is derived from an EMBL/GenBank/DDBJ whole genome shotgun (WGS) entry which is preliminary data.</text>
</comment>
<evidence type="ECO:0000256" key="3">
    <source>
        <dbReference type="ARBA" id="ARBA00004406"/>
    </source>
</evidence>
<keyword evidence="12 13" id="KW-0472">Membrane</keyword>
<comment type="subcellular location">
    <subcellularLocation>
        <location evidence="3">Endoplasmic reticulum membrane</location>
        <topology evidence="3">Peripheral membrane protein</topology>
    </subcellularLocation>
    <subcellularLocation>
        <location evidence="2">Microsome membrane</location>
        <topology evidence="2">Peripheral membrane protein</topology>
    </subcellularLocation>
</comment>
<keyword evidence="5" id="KW-0349">Heme</keyword>
<dbReference type="Gene3D" id="1.10.630.10">
    <property type="entry name" value="Cytochrome P450"/>
    <property type="match status" value="1"/>
</dbReference>
<dbReference type="SUPFAM" id="SSF48264">
    <property type="entry name" value="Cytochrome P450"/>
    <property type="match status" value="1"/>
</dbReference>
<dbReference type="InterPro" id="IPR050476">
    <property type="entry name" value="Insect_CytP450_Detox"/>
</dbReference>
<accession>A0A8J6LRC6</accession>
<dbReference type="Pfam" id="PF00067">
    <property type="entry name" value="p450"/>
    <property type="match status" value="1"/>
</dbReference>
<dbReference type="GO" id="GO:0004497">
    <property type="term" value="F:monooxygenase activity"/>
    <property type="evidence" value="ECO:0007669"/>
    <property type="project" value="UniProtKB-KW"/>
</dbReference>
<dbReference type="InterPro" id="IPR036396">
    <property type="entry name" value="Cyt_P450_sf"/>
</dbReference>
<keyword evidence="6" id="KW-0479">Metal-binding</keyword>
<keyword evidence="13" id="KW-0812">Transmembrane</keyword>
<sequence length="350" mass="40686">MISGSLIGDSIALFLTLLVAAFVYFRRNSTYWQRKNIQYLDLRCREHTGIFLKQVYDLMKKKNLKHGGIYMQLFPVYVVADLDYVKNIMTRDFQYFPHRGLYYNEESDPLSAHIFNLSGEKWRNLRTMLNPIVTPNRMEKKILPILMDCETVLKKIVELQDLSWMLSHVARLVSTVKSCKVEDSTFKKFGKKIFTKSKSRRIKGILVESFPKLGQFLDVPLTPKNVSIFFTTLVKNTVSYREETNTVNKYFIQVIIDQKRRLVEDDNYDATLSVEAIAAQCFIFYLAGFSTSPTLMTSALYELAKHQEIQEKVRNEIIKQCFLELSKAFDTVSHDIMILLSVCQMHQLSG</sequence>
<dbReference type="InterPro" id="IPR001128">
    <property type="entry name" value="Cyt_P450"/>
</dbReference>
<evidence type="ECO:0008006" key="16">
    <source>
        <dbReference type="Google" id="ProtNLM"/>
    </source>
</evidence>
<evidence type="ECO:0000256" key="8">
    <source>
        <dbReference type="ARBA" id="ARBA00022848"/>
    </source>
</evidence>
<keyword evidence="8" id="KW-0492">Microsome</keyword>
<keyword evidence="10" id="KW-0408">Iron</keyword>
<keyword evidence="11" id="KW-0503">Monooxygenase</keyword>
<dbReference type="GO" id="GO:0005789">
    <property type="term" value="C:endoplasmic reticulum membrane"/>
    <property type="evidence" value="ECO:0007669"/>
    <property type="project" value="UniProtKB-SubCell"/>
</dbReference>
<evidence type="ECO:0000256" key="4">
    <source>
        <dbReference type="ARBA" id="ARBA00010617"/>
    </source>
</evidence>
<feature type="transmembrane region" description="Helical" evidence="13">
    <location>
        <begin position="6"/>
        <end position="25"/>
    </location>
</feature>
<evidence type="ECO:0000256" key="1">
    <source>
        <dbReference type="ARBA" id="ARBA00001971"/>
    </source>
</evidence>
<protein>
    <recommendedName>
        <fullName evidence="16">Cytochrome P450 monooxygenase</fullName>
    </recommendedName>
</protein>
<keyword evidence="15" id="KW-1185">Reference proteome</keyword>
<dbReference type="GO" id="GO:0020037">
    <property type="term" value="F:heme binding"/>
    <property type="evidence" value="ECO:0007669"/>
    <property type="project" value="InterPro"/>
</dbReference>
<dbReference type="GO" id="GO:0005506">
    <property type="term" value="F:iron ion binding"/>
    <property type="evidence" value="ECO:0007669"/>
    <property type="project" value="InterPro"/>
</dbReference>
<keyword evidence="7" id="KW-0256">Endoplasmic reticulum</keyword>
<comment type="similarity">
    <text evidence="4">Belongs to the cytochrome P450 family.</text>
</comment>
<evidence type="ECO:0000256" key="5">
    <source>
        <dbReference type="ARBA" id="ARBA00022617"/>
    </source>
</evidence>
<reference evidence="14" key="2">
    <citation type="submission" date="2021-08" db="EMBL/GenBank/DDBJ databases">
        <authorList>
            <person name="Eriksson T."/>
        </authorList>
    </citation>
    <scope>NUCLEOTIDE SEQUENCE</scope>
    <source>
        <strain evidence="14">Stoneville</strain>
        <tissue evidence="14">Whole head</tissue>
    </source>
</reference>
<dbReference type="AlphaFoldDB" id="A0A8J6LRC6"/>
<evidence type="ECO:0000256" key="7">
    <source>
        <dbReference type="ARBA" id="ARBA00022824"/>
    </source>
</evidence>
<evidence type="ECO:0000256" key="12">
    <source>
        <dbReference type="ARBA" id="ARBA00023136"/>
    </source>
</evidence>
<dbReference type="PANTHER" id="PTHR24292:SF100">
    <property type="entry name" value="CYTOCHROME P450 6A16, ISOFORM B-RELATED"/>
    <property type="match status" value="1"/>
</dbReference>
<evidence type="ECO:0000256" key="13">
    <source>
        <dbReference type="SAM" id="Phobius"/>
    </source>
</evidence>
<evidence type="ECO:0000256" key="6">
    <source>
        <dbReference type="ARBA" id="ARBA00022723"/>
    </source>
</evidence>
<keyword evidence="13" id="KW-1133">Transmembrane helix</keyword>
<organism evidence="14 15">
    <name type="scientific">Tenebrio molitor</name>
    <name type="common">Yellow mealworm beetle</name>
    <dbReference type="NCBI Taxonomy" id="7067"/>
    <lineage>
        <taxon>Eukaryota</taxon>
        <taxon>Metazoa</taxon>
        <taxon>Ecdysozoa</taxon>
        <taxon>Arthropoda</taxon>
        <taxon>Hexapoda</taxon>
        <taxon>Insecta</taxon>
        <taxon>Pterygota</taxon>
        <taxon>Neoptera</taxon>
        <taxon>Endopterygota</taxon>
        <taxon>Coleoptera</taxon>
        <taxon>Polyphaga</taxon>
        <taxon>Cucujiformia</taxon>
        <taxon>Tenebrionidae</taxon>
        <taxon>Tenebrio</taxon>
    </lineage>
</organism>
<comment type="cofactor">
    <cofactor evidence="1">
        <name>heme</name>
        <dbReference type="ChEBI" id="CHEBI:30413"/>
    </cofactor>
</comment>
<dbReference type="PANTHER" id="PTHR24292">
    <property type="entry name" value="CYTOCHROME P450"/>
    <property type="match status" value="1"/>
</dbReference>
<evidence type="ECO:0000256" key="10">
    <source>
        <dbReference type="ARBA" id="ARBA00023004"/>
    </source>
</evidence>
<reference evidence="14" key="1">
    <citation type="journal article" date="2020" name="J Insects Food Feed">
        <title>The yellow mealworm (Tenebrio molitor) genome: a resource for the emerging insects as food and feed industry.</title>
        <authorList>
            <person name="Eriksson T."/>
            <person name="Andere A."/>
            <person name="Kelstrup H."/>
            <person name="Emery V."/>
            <person name="Picard C."/>
        </authorList>
    </citation>
    <scope>NUCLEOTIDE SEQUENCE</scope>
    <source>
        <strain evidence="14">Stoneville</strain>
        <tissue evidence="14">Whole head</tissue>
    </source>
</reference>
<evidence type="ECO:0000256" key="11">
    <source>
        <dbReference type="ARBA" id="ARBA00023033"/>
    </source>
</evidence>